<dbReference type="RefSeq" id="WP_175275441.1">
    <property type="nucleotide sequence ID" value="NZ_CP054836.1"/>
</dbReference>
<organism evidence="11 12">
    <name type="scientific">Oricola thermophila</name>
    <dbReference type="NCBI Taxonomy" id="2742145"/>
    <lineage>
        <taxon>Bacteria</taxon>
        <taxon>Pseudomonadati</taxon>
        <taxon>Pseudomonadota</taxon>
        <taxon>Alphaproteobacteria</taxon>
        <taxon>Hyphomicrobiales</taxon>
        <taxon>Ahrensiaceae</taxon>
        <taxon>Oricola</taxon>
    </lineage>
</organism>
<evidence type="ECO:0000256" key="5">
    <source>
        <dbReference type="ARBA" id="ARBA00022741"/>
    </source>
</evidence>
<dbReference type="InterPro" id="IPR023865">
    <property type="entry name" value="Aliphatic_acid_kinase_CS"/>
</dbReference>
<dbReference type="PRINTS" id="PR00471">
    <property type="entry name" value="ACETATEKNASE"/>
</dbReference>
<evidence type="ECO:0000256" key="10">
    <source>
        <dbReference type="RuleBase" id="RU003835"/>
    </source>
</evidence>
<keyword evidence="12" id="KW-1185">Reference proteome</keyword>
<dbReference type="HAMAP" id="MF_00020">
    <property type="entry name" value="Acetate_kinase"/>
    <property type="match status" value="1"/>
</dbReference>
<evidence type="ECO:0000313" key="12">
    <source>
        <dbReference type="Proteomes" id="UP000509367"/>
    </source>
</evidence>
<evidence type="ECO:0000256" key="1">
    <source>
        <dbReference type="ARBA" id="ARBA00008748"/>
    </source>
</evidence>
<dbReference type="PANTHER" id="PTHR21060">
    <property type="entry name" value="ACETATE KINASE"/>
    <property type="match status" value="1"/>
</dbReference>
<reference evidence="11 12" key="1">
    <citation type="submission" date="2020-06" db="EMBL/GenBank/DDBJ databases">
        <title>Oricola thermophila sp. nov. isolated from a tidal sediments.</title>
        <authorList>
            <person name="Kwon K.K."/>
            <person name="Yang S.-H."/>
            <person name="Park M.-J."/>
        </authorList>
    </citation>
    <scope>NUCLEOTIDE SEQUENCE [LARGE SCALE GENOMIC DNA]</scope>
    <source>
        <strain evidence="11 12">MEBiC13590</strain>
    </source>
</reference>
<evidence type="ECO:0000256" key="8">
    <source>
        <dbReference type="ARBA" id="ARBA00022842"/>
    </source>
</evidence>
<dbReference type="GO" id="GO:0005524">
    <property type="term" value="F:ATP binding"/>
    <property type="evidence" value="ECO:0007669"/>
    <property type="project" value="UniProtKB-KW"/>
</dbReference>
<dbReference type="PROSITE" id="PS01076">
    <property type="entry name" value="ACETATE_KINASE_2"/>
    <property type="match status" value="1"/>
</dbReference>
<keyword evidence="2 9" id="KW-0963">Cytoplasm</keyword>
<dbReference type="GO" id="GO:0006085">
    <property type="term" value="P:acetyl-CoA biosynthetic process"/>
    <property type="evidence" value="ECO:0007669"/>
    <property type="project" value="UniProtKB-UniRule"/>
</dbReference>
<dbReference type="InterPro" id="IPR000890">
    <property type="entry name" value="Aliphatic_acid_kin_short-chain"/>
</dbReference>
<comment type="function">
    <text evidence="9">Catalyzes the formation of acetyl phosphate from acetate and ATP. Can also catalyze the reverse reaction.</text>
</comment>
<evidence type="ECO:0000256" key="6">
    <source>
        <dbReference type="ARBA" id="ARBA00022777"/>
    </source>
</evidence>
<evidence type="ECO:0000313" key="11">
    <source>
        <dbReference type="EMBL" id="QKV17544.1"/>
    </source>
</evidence>
<feature type="site" description="Transition state stabilizer" evidence="9">
    <location>
        <position position="238"/>
    </location>
</feature>
<feature type="binding site" evidence="9">
    <location>
        <begin position="205"/>
        <end position="209"/>
    </location>
    <ligand>
        <name>ATP</name>
        <dbReference type="ChEBI" id="CHEBI:30616"/>
    </ligand>
</feature>
<keyword evidence="6 9" id="KW-0418">Kinase</keyword>
<accession>A0A6N1V997</accession>
<dbReference type="EC" id="2.7.2.1" evidence="9"/>
<dbReference type="EMBL" id="CP054836">
    <property type="protein sequence ID" value="QKV17544.1"/>
    <property type="molecule type" value="Genomic_DNA"/>
</dbReference>
<evidence type="ECO:0000256" key="3">
    <source>
        <dbReference type="ARBA" id="ARBA00022679"/>
    </source>
</evidence>
<dbReference type="InterPro" id="IPR043129">
    <property type="entry name" value="ATPase_NBD"/>
</dbReference>
<feature type="binding site" evidence="9">
    <location>
        <begin position="325"/>
        <end position="329"/>
    </location>
    <ligand>
        <name>ATP</name>
        <dbReference type="ChEBI" id="CHEBI:30616"/>
    </ligand>
</feature>
<feature type="binding site" evidence="9">
    <location>
        <position position="90"/>
    </location>
    <ligand>
        <name>substrate</name>
    </ligand>
</feature>
<comment type="catalytic activity">
    <reaction evidence="9">
        <text>acetate + ATP = acetyl phosphate + ADP</text>
        <dbReference type="Rhea" id="RHEA:11352"/>
        <dbReference type="ChEBI" id="CHEBI:22191"/>
        <dbReference type="ChEBI" id="CHEBI:30089"/>
        <dbReference type="ChEBI" id="CHEBI:30616"/>
        <dbReference type="ChEBI" id="CHEBI:456216"/>
        <dbReference type="EC" id="2.7.2.1"/>
    </reaction>
</comment>
<feature type="binding site" evidence="9">
    <location>
        <position position="17"/>
    </location>
    <ligand>
        <name>ATP</name>
        <dbReference type="ChEBI" id="CHEBI:30616"/>
    </ligand>
</feature>
<evidence type="ECO:0000256" key="4">
    <source>
        <dbReference type="ARBA" id="ARBA00022723"/>
    </source>
</evidence>
<dbReference type="NCBIfam" id="TIGR00016">
    <property type="entry name" value="ackA"/>
    <property type="match status" value="1"/>
</dbReference>
<dbReference type="GO" id="GO:0005829">
    <property type="term" value="C:cytosol"/>
    <property type="evidence" value="ECO:0007669"/>
    <property type="project" value="TreeGrafter"/>
</dbReference>
<name>A0A6N1V997_9HYPH</name>
<dbReference type="Proteomes" id="UP000509367">
    <property type="component" value="Chromosome"/>
</dbReference>
<feature type="binding site" evidence="9">
    <location>
        <begin position="280"/>
        <end position="282"/>
    </location>
    <ligand>
        <name>ATP</name>
        <dbReference type="ChEBI" id="CHEBI:30616"/>
    </ligand>
</feature>
<feature type="active site" description="Proton donor/acceptor" evidence="9">
    <location>
        <position position="147"/>
    </location>
</feature>
<protein>
    <recommendedName>
        <fullName evidence="9">Acetate kinase</fullName>
        <ecNumber evidence="9">2.7.2.1</ecNumber>
    </recommendedName>
    <alternativeName>
        <fullName evidence="9">Acetokinase</fullName>
    </alternativeName>
</protein>
<keyword evidence="8 9" id="KW-0460">Magnesium</keyword>
<dbReference type="GO" id="GO:0000287">
    <property type="term" value="F:magnesium ion binding"/>
    <property type="evidence" value="ECO:0007669"/>
    <property type="project" value="UniProtKB-UniRule"/>
</dbReference>
<comment type="cofactor">
    <cofactor evidence="9">
        <name>Mg(2+)</name>
        <dbReference type="ChEBI" id="CHEBI:18420"/>
    </cofactor>
    <cofactor evidence="9">
        <name>Mn(2+)</name>
        <dbReference type="ChEBI" id="CHEBI:29035"/>
    </cofactor>
    <text evidence="9">Mg(2+). Can also accept Mn(2+).</text>
</comment>
<sequence>MTSGAILTLNAGSSSIKFSIYMAGDEPEERLRGEVEKIGGDNAELAIVRGDGGERRFQIGHVDHRAAMAAILAHSGHALDGETVAGVGHRIVHGGTDFTTPTRLDDATVERLAALEPLAPLHQPHNLAAVRAARSAFPSAVQIACFDTAFHRAHPWVNDTFALPREWYERGVRRYGFHGLSYEYVSGEVARIAPELRHGRVVIAHLGNGASMCAVRDGRSIASTMGFTALDGLPMGTRCGQLDPGVLLYMMDQEKMTPPEISKLLYHESGLKGLSGVSHDMRELEASGRPEAAEAIEYFVFRIRRELGALSATLGGLDALVFTGGIGEHSALVRRKVCENMEWLGIEIDDERNADHALDLAVGRTRVMVVPTDEERVIARAVNNELNAEPDR</sequence>
<dbReference type="PIRSF" id="PIRSF000722">
    <property type="entry name" value="Acetate_prop_kin"/>
    <property type="match status" value="1"/>
</dbReference>
<dbReference type="Gene3D" id="3.30.420.40">
    <property type="match status" value="2"/>
</dbReference>
<evidence type="ECO:0000256" key="7">
    <source>
        <dbReference type="ARBA" id="ARBA00022840"/>
    </source>
</evidence>
<dbReference type="GO" id="GO:0006083">
    <property type="term" value="P:acetate metabolic process"/>
    <property type="evidence" value="ECO:0007669"/>
    <property type="project" value="TreeGrafter"/>
</dbReference>
<evidence type="ECO:0000256" key="9">
    <source>
        <dbReference type="HAMAP-Rule" id="MF_00020"/>
    </source>
</evidence>
<feature type="binding site" evidence="9">
    <location>
        <position position="10"/>
    </location>
    <ligand>
        <name>Mg(2+)</name>
        <dbReference type="ChEBI" id="CHEBI:18420"/>
    </ligand>
</feature>
<comment type="similarity">
    <text evidence="1 9 10">Belongs to the acetokinase family.</text>
</comment>
<dbReference type="PANTHER" id="PTHR21060:SF21">
    <property type="entry name" value="ACETATE KINASE"/>
    <property type="match status" value="1"/>
</dbReference>
<keyword evidence="4 9" id="KW-0479">Metal-binding</keyword>
<dbReference type="PROSITE" id="PS01075">
    <property type="entry name" value="ACETATE_KINASE_1"/>
    <property type="match status" value="1"/>
</dbReference>
<comment type="subunit">
    <text evidence="9">Homodimer.</text>
</comment>
<dbReference type="InterPro" id="IPR004372">
    <property type="entry name" value="Ac/propionate_kinase"/>
</dbReference>
<proteinExistence type="inferred from homology"/>
<keyword evidence="7 9" id="KW-0067">ATP-binding</keyword>
<dbReference type="Pfam" id="PF00871">
    <property type="entry name" value="Acetate_kinase"/>
    <property type="match status" value="1"/>
</dbReference>
<dbReference type="SUPFAM" id="SSF53067">
    <property type="entry name" value="Actin-like ATPase domain"/>
    <property type="match status" value="2"/>
</dbReference>
<feature type="binding site" evidence="9">
    <location>
        <position position="374"/>
    </location>
    <ligand>
        <name>Mg(2+)</name>
        <dbReference type="ChEBI" id="CHEBI:18420"/>
    </ligand>
</feature>
<feature type="site" description="Transition state stabilizer" evidence="9">
    <location>
        <position position="178"/>
    </location>
</feature>
<comment type="pathway">
    <text evidence="9">Metabolic intermediate biosynthesis; acetyl-CoA biosynthesis; acetyl-CoA from acetate: step 1/2.</text>
</comment>
<evidence type="ECO:0000256" key="2">
    <source>
        <dbReference type="ARBA" id="ARBA00022490"/>
    </source>
</evidence>
<dbReference type="GO" id="GO:0008776">
    <property type="term" value="F:acetate kinase activity"/>
    <property type="evidence" value="ECO:0007669"/>
    <property type="project" value="UniProtKB-UniRule"/>
</dbReference>
<keyword evidence="5 9" id="KW-0547">Nucleotide-binding</keyword>
<dbReference type="UniPathway" id="UPA00340">
    <property type="reaction ID" value="UER00458"/>
</dbReference>
<comment type="subcellular location">
    <subcellularLocation>
        <location evidence="9">Cytoplasm</location>
    </subcellularLocation>
</comment>
<dbReference type="AlphaFoldDB" id="A0A6N1V997"/>
<gene>
    <name evidence="9" type="primary">ackA</name>
    <name evidence="11" type="ORF">HTY61_03180</name>
</gene>
<keyword evidence="3 9" id="KW-0808">Transferase</keyword>
<dbReference type="KEGG" id="orm:HTY61_03180"/>